<accession>A0ABQ5DBX4</accession>
<feature type="region of interest" description="Disordered" evidence="1">
    <location>
        <begin position="74"/>
        <end position="106"/>
    </location>
</feature>
<sequence>MHHLVLNTITHLLPVPLRIFRQFIPLVYLGAPRSGSFGILRQRSITHMCYPPRRAPRRSEAFRHWCAAPLSTVYPSTTSESSSGDSSERPIHSSPHSAGPSRKRCRSSVDSVSLSMPVTGSLSVYLCYHLPPRRGIHGAMTRGSMRCDASTGGTAEAGIDPMTTPLVEEEIVEPAGEDSPDSPDIRDGIVRSVEDMPIDLSDDVRDFYRHMSEVRVDRIVGIETAQGRLETDQLIASGDRARMAEAIYSLRMRNPINGNNRGDNGDGNENPNVNGRGGRLVARECTYQDFMKCQPTSFKGTEGVVGLIRWSEKMETVFHISNCSRNIQ</sequence>
<evidence type="ECO:0000256" key="1">
    <source>
        <dbReference type="SAM" id="MobiDB-lite"/>
    </source>
</evidence>
<dbReference type="EMBL" id="BQNB010015166">
    <property type="protein sequence ID" value="GJT36750.1"/>
    <property type="molecule type" value="Genomic_DNA"/>
</dbReference>
<keyword evidence="3" id="KW-1185">Reference proteome</keyword>
<feature type="compositionally biased region" description="Low complexity" evidence="1">
    <location>
        <begin position="254"/>
        <end position="274"/>
    </location>
</feature>
<evidence type="ECO:0008006" key="4">
    <source>
        <dbReference type="Google" id="ProtNLM"/>
    </source>
</evidence>
<dbReference type="Proteomes" id="UP001151760">
    <property type="component" value="Unassembled WGS sequence"/>
</dbReference>
<proteinExistence type="predicted"/>
<organism evidence="2 3">
    <name type="scientific">Tanacetum coccineum</name>
    <dbReference type="NCBI Taxonomy" id="301880"/>
    <lineage>
        <taxon>Eukaryota</taxon>
        <taxon>Viridiplantae</taxon>
        <taxon>Streptophyta</taxon>
        <taxon>Embryophyta</taxon>
        <taxon>Tracheophyta</taxon>
        <taxon>Spermatophyta</taxon>
        <taxon>Magnoliopsida</taxon>
        <taxon>eudicotyledons</taxon>
        <taxon>Gunneridae</taxon>
        <taxon>Pentapetalae</taxon>
        <taxon>asterids</taxon>
        <taxon>campanulids</taxon>
        <taxon>Asterales</taxon>
        <taxon>Asteraceae</taxon>
        <taxon>Asteroideae</taxon>
        <taxon>Anthemideae</taxon>
        <taxon>Anthemidinae</taxon>
        <taxon>Tanacetum</taxon>
    </lineage>
</organism>
<evidence type="ECO:0000313" key="2">
    <source>
        <dbReference type="EMBL" id="GJT36750.1"/>
    </source>
</evidence>
<evidence type="ECO:0000313" key="3">
    <source>
        <dbReference type="Proteomes" id="UP001151760"/>
    </source>
</evidence>
<feature type="region of interest" description="Disordered" evidence="1">
    <location>
        <begin position="254"/>
        <end position="277"/>
    </location>
</feature>
<name>A0ABQ5DBX4_9ASTR</name>
<protein>
    <recommendedName>
        <fullName evidence="4">Reverse transcriptase domain-containing protein</fullName>
    </recommendedName>
</protein>
<feature type="compositionally biased region" description="Low complexity" evidence="1">
    <location>
        <begin position="74"/>
        <end position="85"/>
    </location>
</feature>
<reference evidence="2" key="2">
    <citation type="submission" date="2022-01" db="EMBL/GenBank/DDBJ databases">
        <authorList>
            <person name="Yamashiro T."/>
            <person name="Shiraishi A."/>
            <person name="Satake H."/>
            <person name="Nakayama K."/>
        </authorList>
    </citation>
    <scope>NUCLEOTIDE SEQUENCE</scope>
</reference>
<reference evidence="2" key="1">
    <citation type="journal article" date="2022" name="Int. J. Mol. Sci.">
        <title>Draft Genome of Tanacetum Coccineum: Genomic Comparison of Closely Related Tanacetum-Family Plants.</title>
        <authorList>
            <person name="Yamashiro T."/>
            <person name="Shiraishi A."/>
            <person name="Nakayama K."/>
            <person name="Satake H."/>
        </authorList>
    </citation>
    <scope>NUCLEOTIDE SEQUENCE</scope>
</reference>
<gene>
    <name evidence="2" type="ORF">Tco_0936615</name>
</gene>
<comment type="caution">
    <text evidence="2">The sequence shown here is derived from an EMBL/GenBank/DDBJ whole genome shotgun (WGS) entry which is preliminary data.</text>
</comment>